<dbReference type="AlphaFoldDB" id="A0A0J7KAV1"/>
<dbReference type="EMBL" id="LBMM01010532">
    <property type="protein sequence ID" value="KMQ87404.1"/>
    <property type="molecule type" value="Genomic_DNA"/>
</dbReference>
<dbReference type="OrthoDB" id="7490362at2759"/>
<evidence type="ECO:0000313" key="1">
    <source>
        <dbReference type="EMBL" id="KMQ87404.1"/>
    </source>
</evidence>
<protein>
    <submittedName>
        <fullName evidence="1">Cellular nucleic acid-binding protein</fullName>
    </submittedName>
</protein>
<reference evidence="1 2" key="1">
    <citation type="submission" date="2015-04" db="EMBL/GenBank/DDBJ databases">
        <title>Lasius niger genome sequencing.</title>
        <authorList>
            <person name="Konorov E.A."/>
            <person name="Nikitin M.A."/>
            <person name="Kirill M.V."/>
            <person name="Chang P."/>
        </authorList>
    </citation>
    <scope>NUCLEOTIDE SEQUENCE [LARGE SCALE GENOMIC DNA]</scope>
    <source>
        <tissue evidence="1">Whole</tissue>
    </source>
</reference>
<dbReference type="PaxDb" id="67767-A0A0J7KAV1"/>
<comment type="caution">
    <text evidence="1">The sequence shown here is derived from an EMBL/GenBank/DDBJ whole genome shotgun (WGS) entry which is preliminary data.</text>
</comment>
<name>A0A0J7KAV1_LASNI</name>
<gene>
    <name evidence="1" type="ORF">RF55_13319</name>
</gene>
<proteinExistence type="predicted"/>
<accession>A0A0J7KAV1</accession>
<sequence>MTEARVKIDPKTLGIGFLRTRKAVTGALVLEVPGRDAVQKADQLAKLMDGVLKSKGVRVSRFSKRAELRVRGLEDFVTPEIAAEAVALVGGGVPGGTSSGRRDPEYAHRFRILLGPMPHCRRSQGDECGLAHCGLDQSGNRAA</sequence>
<evidence type="ECO:0000313" key="2">
    <source>
        <dbReference type="Proteomes" id="UP000036403"/>
    </source>
</evidence>
<organism evidence="1 2">
    <name type="scientific">Lasius niger</name>
    <name type="common">Black garden ant</name>
    <dbReference type="NCBI Taxonomy" id="67767"/>
    <lineage>
        <taxon>Eukaryota</taxon>
        <taxon>Metazoa</taxon>
        <taxon>Ecdysozoa</taxon>
        <taxon>Arthropoda</taxon>
        <taxon>Hexapoda</taxon>
        <taxon>Insecta</taxon>
        <taxon>Pterygota</taxon>
        <taxon>Neoptera</taxon>
        <taxon>Endopterygota</taxon>
        <taxon>Hymenoptera</taxon>
        <taxon>Apocrita</taxon>
        <taxon>Aculeata</taxon>
        <taxon>Formicoidea</taxon>
        <taxon>Formicidae</taxon>
        <taxon>Formicinae</taxon>
        <taxon>Lasius</taxon>
        <taxon>Lasius</taxon>
    </lineage>
</organism>
<dbReference type="Proteomes" id="UP000036403">
    <property type="component" value="Unassembled WGS sequence"/>
</dbReference>
<keyword evidence="2" id="KW-1185">Reference proteome</keyword>